<accession>A0A158L5V2</accession>
<organism evidence="1 2">
    <name type="scientific">Caballeronia choica</name>
    <dbReference type="NCBI Taxonomy" id="326476"/>
    <lineage>
        <taxon>Bacteria</taxon>
        <taxon>Pseudomonadati</taxon>
        <taxon>Pseudomonadota</taxon>
        <taxon>Betaproteobacteria</taxon>
        <taxon>Burkholderiales</taxon>
        <taxon>Burkholderiaceae</taxon>
        <taxon>Caballeronia</taxon>
    </lineage>
</organism>
<evidence type="ECO:0000313" key="2">
    <source>
        <dbReference type="Proteomes" id="UP000054770"/>
    </source>
</evidence>
<dbReference type="AntiFam" id="ANF00095">
    <property type="entry name" value="Shadow ORF (opposite ABC transporters)"/>
</dbReference>
<proteinExistence type="predicted"/>
<protein>
    <submittedName>
        <fullName evidence="1">Uncharacterized protein</fullName>
    </submittedName>
</protein>
<gene>
    <name evidence="1" type="ORF">AWB68_08874</name>
</gene>
<dbReference type="EMBL" id="FCON02000487">
    <property type="protein sequence ID" value="SAL88727.1"/>
    <property type="molecule type" value="Genomic_DNA"/>
</dbReference>
<dbReference type="Proteomes" id="UP000054770">
    <property type="component" value="Unassembled WGS sequence"/>
</dbReference>
<keyword evidence="2" id="KW-1185">Reference proteome</keyword>
<name>A0A158L5V2_9BURK</name>
<reference evidence="1" key="1">
    <citation type="submission" date="2016-01" db="EMBL/GenBank/DDBJ databases">
        <authorList>
            <person name="Peeters C."/>
        </authorList>
    </citation>
    <scope>NUCLEOTIDE SEQUENCE [LARGE SCALE GENOMIC DNA]</scope>
    <source>
        <strain evidence="1">LMG 22940</strain>
    </source>
</reference>
<sequence length="229" mass="25577">MQVEAAAAHAAFIGDVAHLQDHLARIVGRVLLLVEARDVAADHHLHEAFRRQVRALQRADIAAIAQHRHAVRQLIDFRHPVADVDDREAFLAQLADQVEEAVGFARRERRGRLVHHEDAGPGMHGPRDLDQLLFGDRQVAHQRMRLERRAEALQHFLAAAFHRGAVDEAHRAAQLAPGVDVLGHRQVRREAQFLVDHRDAERLGRERSVDHDGLALDQDLPAGIGLIGA</sequence>
<evidence type="ECO:0000313" key="1">
    <source>
        <dbReference type="EMBL" id="SAL88727.1"/>
    </source>
</evidence>
<comment type="caution">
    <text evidence="1">The sequence shown here is derived from an EMBL/GenBank/DDBJ whole genome shotgun (WGS) entry which is preliminary data.</text>
</comment>
<dbReference type="AlphaFoldDB" id="A0A158L5V2"/>